<protein>
    <submittedName>
        <fullName evidence="3">Quinol:cytochrome c oxidoreductase pentaheme cytochrome subunit</fullName>
    </submittedName>
</protein>
<keyword evidence="1" id="KW-0472">Membrane</keyword>
<dbReference type="SUPFAM" id="SSF48695">
    <property type="entry name" value="Multiheme cytochromes"/>
    <property type="match status" value="1"/>
</dbReference>
<keyword evidence="4" id="KW-1185">Reference proteome</keyword>
<dbReference type="PANTHER" id="PTHR39425">
    <property type="entry name" value="LIPOPROTEIN CYTOCHROME C"/>
    <property type="match status" value="1"/>
</dbReference>
<evidence type="ECO:0000313" key="3">
    <source>
        <dbReference type="EMBL" id="SDL71955.1"/>
    </source>
</evidence>
<keyword evidence="1" id="KW-1133">Transmembrane helix</keyword>
<feature type="domain" description="Cytochrome c7-like" evidence="2">
    <location>
        <begin position="126"/>
        <end position="217"/>
    </location>
</feature>
<evidence type="ECO:0000313" key="4">
    <source>
        <dbReference type="Proteomes" id="UP000198654"/>
    </source>
</evidence>
<reference evidence="3 4" key="1">
    <citation type="submission" date="2016-10" db="EMBL/GenBank/DDBJ databases">
        <authorList>
            <person name="de Groot N.N."/>
        </authorList>
    </citation>
    <scope>NUCLEOTIDE SEQUENCE [LARGE SCALE GENOMIC DNA]</scope>
    <source>
        <strain evidence="3 4">DSM 14789</strain>
    </source>
</reference>
<sequence length="217" mass="24158">MAPLFRRRANSLAVVILVGILALLVAISVFAYVVYRSPYQTDVGYAPEQPVPFSHQHHVGGLGLDCRYCHSGVETSDFAGIPPTLTCMTCHSQEWTNAEMLAPVRQSLTTETPLSWTRVHDLADYVYFSHRAHVNNGVGCESCHGRVDKMPMTVQKAPLTMKWCLSCHRNPAPNLRPLDEITSMGYSPATDGASGQMLMQRYRIHPDTLKECATCHR</sequence>
<dbReference type="OrthoDB" id="9814800at2"/>
<dbReference type="InterPro" id="IPR036280">
    <property type="entry name" value="Multihaem_cyt_sf"/>
</dbReference>
<dbReference type="InterPro" id="IPR029467">
    <property type="entry name" value="Cyt_c7-like"/>
</dbReference>
<dbReference type="RefSeq" id="WP_089728871.1">
    <property type="nucleotide sequence ID" value="NZ_FNGI01000006.1"/>
</dbReference>
<keyword evidence="1" id="KW-0812">Transmembrane</keyword>
<dbReference type="Proteomes" id="UP000198654">
    <property type="component" value="Unassembled WGS sequence"/>
</dbReference>
<gene>
    <name evidence="3" type="ORF">SAMN05661010_02409</name>
</gene>
<evidence type="ECO:0000259" key="2">
    <source>
        <dbReference type="Pfam" id="PF14522"/>
    </source>
</evidence>
<proteinExistence type="predicted"/>
<name>A0A1G9ME62_9GAMM</name>
<evidence type="ECO:0000256" key="1">
    <source>
        <dbReference type="SAM" id="Phobius"/>
    </source>
</evidence>
<dbReference type="AlphaFoldDB" id="A0A1G9ME62"/>
<dbReference type="PANTHER" id="PTHR39425:SF1">
    <property type="entry name" value="CYTOCHROME C7-LIKE DOMAIN-CONTAINING PROTEIN"/>
    <property type="match status" value="1"/>
</dbReference>
<dbReference type="STRING" id="119000.SAMN05661010_02409"/>
<dbReference type="Gene3D" id="3.90.10.10">
    <property type="entry name" value="Cytochrome C3"/>
    <property type="match status" value="2"/>
</dbReference>
<feature type="transmembrane region" description="Helical" evidence="1">
    <location>
        <begin position="12"/>
        <end position="35"/>
    </location>
</feature>
<accession>A0A1G9ME62</accession>
<dbReference type="EMBL" id="FNGI01000006">
    <property type="protein sequence ID" value="SDL71955.1"/>
    <property type="molecule type" value="Genomic_DNA"/>
</dbReference>
<organism evidence="3 4">
    <name type="scientific">Modicisalibacter muralis</name>
    <dbReference type="NCBI Taxonomy" id="119000"/>
    <lineage>
        <taxon>Bacteria</taxon>
        <taxon>Pseudomonadati</taxon>
        <taxon>Pseudomonadota</taxon>
        <taxon>Gammaproteobacteria</taxon>
        <taxon>Oceanospirillales</taxon>
        <taxon>Halomonadaceae</taxon>
        <taxon>Modicisalibacter</taxon>
    </lineage>
</organism>
<dbReference type="CDD" id="cd08168">
    <property type="entry name" value="Cytochrom_C3"/>
    <property type="match status" value="1"/>
</dbReference>
<dbReference type="Pfam" id="PF14522">
    <property type="entry name" value="Cytochrome_C7"/>
    <property type="match status" value="1"/>
</dbReference>